<gene>
    <name evidence="6" type="ORF">FKG94_07810</name>
</gene>
<dbReference type="Gene3D" id="3.40.190.290">
    <property type="match status" value="1"/>
</dbReference>
<sequence length="306" mass="33898">MPSDIRLRYLYESARLGTMRAASEELDVATSSVSRQIAELEAELGLALIERGRRKIKLTEAGEASCQYYREKLSQEEAFLSKIKELKSIRTGKIVLAVGEAYVTQRFSDMLQAFMQNYPGMEVQVEVANTSAVVDLVREDNAHMGLIFDIPRDPKIHARLVLPQPLMVIVNARHAFSQQTSINLASLQGESIGLPEENYRIRQIIHTAEQEDGVFLEASLLTNSLTLITDFVKSGRGIAILPELVVQQELTSGDLIALPVSNRILNSTKTSLITRAGRQLPVGAYRLLLGIEAHLKSEVRRNAAGS</sequence>
<dbReference type="EMBL" id="VHSG01000007">
    <property type="protein sequence ID" value="TQV82625.1"/>
    <property type="molecule type" value="Genomic_DNA"/>
</dbReference>
<evidence type="ECO:0000313" key="6">
    <source>
        <dbReference type="EMBL" id="TQV82625.1"/>
    </source>
</evidence>
<reference evidence="6 7" key="1">
    <citation type="submission" date="2019-06" db="EMBL/GenBank/DDBJ databases">
        <title>Whole genome sequence for Cellvibrionaceae sp. R142.</title>
        <authorList>
            <person name="Wang G."/>
        </authorList>
    </citation>
    <scope>NUCLEOTIDE SEQUENCE [LARGE SCALE GENOMIC DNA]</scope>
    <source>
        <strain evidence="6 7">R142</strain>
    </source>
</reference>
<dbReference type="GO" id="GO:0003677">
    <property type="term" value="F:DNA binding"/>
    <property type="evidence" value="ECO:0007669"/>
    <property type="project" value="UniProtKB-KW"/>
</dbReference>
<comment type="caution">
    <text evidence="6">The sequence shown here is derived from an EMBL/GenBank/DDBJ whole genome shotgun (WGS) entry which is preliminary data.</text>
</comment>
<accession>A0A545TZJ2</accession>
<protein>
    <submittedName>
        <fullName evidence="6">LysR family transcriptional regulator</fullName>
    </submittedName>
</protein>
<keyword evidence="3" id="KW-0238">DNA-binding</keyword>
<proteinExistence type="inferred from homology"/>
<keyword evidence="7" id="KW-1185">Reference proteome</keyword>
<dbReference type="Pfam" id="PF03466">
    <property type="entry name" value="LysR_substrate"/>
    <property type="match status" value="1"/>
</dbReference>
<keyword evidence="2" id="KW-0805">Transcription regulation</keyword>
<dbReference type="InterPro" id="IPR000847">
    <property type="entry name" value="LysR_HTH_N"/>
</dbReference>
<dbReference type="Proteomes" id="UP000319732">
    <property type="component" value="Unassembled WGS sequence"/>
</dbReference>
<dbReference type="GO" id="GO:0003700">
    <property type="term" value="F:DNA-binding transcription factor activity"/>
    <property type="evidence" value="ECO:0007669"/>
    <property type="project" value="InterPro"/>
</dbReference>
<evidence type="ECO:0000256" key="2">
    <source>
        <dbReference type="ARBA" id="ARBA00023015"/>
    </source>
</evidence>
<dbReference type="SUPFAM" id="SSF46785">
    <property type="entry name" value="Winged helix' DNA-binding domain"/>
    <property type="match status" value="1"/>
</dbReference>
<evidence type="ECO:0000256" key="1">
    <source>
        <dbReference type="ARBA" id="ARBA00009437"/>
    </source>
</evidence>
<evidence type="ECO:0000259" key="5">
    <source>
        <dbReference type="PROSITE" id="PS50931"/>
    </source>
</evidence>
<keyword evidence="4" id="KW-0804">Transcription</keyword>
<dbReference type="AlphaFoldDB" id="A0A545TZJ2"/>
<organism evidence="6 7">
    <name type="scientific">Exilibacterium tricleocarpae</name>
    <dbReference type="NCBI Taxonomy" id="2591008"/>
    <lineage>
        <taxon>Bacteria</taxon>
        <taxon>Pseudomonadati</taxon>
        <taxon>Pseudomonadota</taxon>
        <taxon>Gammaproteobacteria</taxon>
        <taxon>Cellvibrionales</taxon>
        <taxon>Cellvibrionaceae</taxon>
        <taxon>Exilibacterium</taxon>
    </lineage>
</organism>
<feature type="domain" description="HTH lysR-type" evidence="5">
    <location>
        <begin position="1"/>
        <end position="59"/>
    </location>
</feature>
<name>A0A545TZJ2_9GAMM</name>
<evidence type="ECO:0000313" key="7">
    <source>
        <dbReference type="Proteomes" id="UP000319732"/>
    </source>
</evidence>
<dbReference type="PANTHER" id="PTHR30419">
    <property type="entry name" value="HTH-TYPE TRANSCRIPTIONAL REGULATOR YBHD"/>
    <property type="match status" value="1"/>
</dbReference>
<dbReference type="PANTHER" id="PTHR30419:SF8">
    <property type="entry name" value="NITROGEN ASSIMILATION TRANSCRIPTIONAL ACTIVATOR-RELATED"/>
    <property type="match status" value="1"/>
</dbReference>
<dbReference type="RefSeq" id="WP_142903641.1">
    <property type="nucleotide sequence ID" value="NZ_ML660090.1"/>
</dbReference>
<dbReference type="InterPro" id="IPR005119">
    <property type="entry name" value="LysR_subst-bd"/>
</dbReference>
<dbReference type="InterPro" id="IPR036390">
    <property type="entry name" value="WH_DNA-bd_sf"/>
</dbReference>
<comment type="similarity">
    <text evidence="1">Belongs to the LysR transcriptional regulatory family.</text>
</comment>
<dbReference type="SUPFAM" id="SSF53850">
    <property type="entry name" value="Periplasmic binding protein-like II"/>
    <property type="match status" value="1"/>
</dbReference>
<evidence type="ECO:0000256" key="4">
    <source>
        <dbReference type="ARBA" id="ARBA00023163"/>
    </source>
</evidence>
<dbReference type="Gene3D" id="1.10.10.10">
    <property type="entry name" value="Winged helix-like DNA-binding domain superfamily/Winged helix DNA-binding domain"/>
    <property type="match status" value="1"/>
</dbReference>
<dbReference type="OrthoDB" id="570111at2"/>
<dbReference type="InterPro" id="IPR036388">
    <property type="entry name" value="WH-like_DNA-bd_sf"/>
</dbReference>
<dbReference type="PROSITE" id="PS50931">
    <property type="entry name" value="HTH_LYSR"/>
    <property type="match status" value="1"/>
</dbReference>
<dbReference type="GO" id="GO:0005829">
    <property type="term" value="C:cytosol"/>
    <property type="evidence" value="ECO:0007669"/>
    <property type="project" value="TreeGrafter"/>
</dbReference>
<dbReference type="Pfam" id="PF00126">
    <property type="entry name" value="HTH_1"/>
    <property type="match status" value="1"/>
</dbReference>
<dbReference type="InterPro" id="IPR050950">
    <property type="entry name" value="HTH-type_LysR_regulators"/>
</dbReference>
<evidence type="ECO:0000256" key="3">
    <source>
        <dbReference type="ARBA" id="ARBA00023125"/>
    </source>
</evidence>